<accession>A0ABR3FGX3</accession>
<name>A0ABR3FGX3_9AGAR</name>
<feature type="compositionally biased region" description="Polar residues" evidence="1">
    <location>
        <begin position="207"/>
        <end position="217"/>
    </location>
</feature>
<dbReference type="Proteomes" id="UP001465976">
    <property type="component" value="Unassembled WGS sequence"/>
</dbReference>
<feature type="region of interest" description="Disordered" evidence="1">
    <location>
        <begin position="302"/>
        <end position="382"/>
    </location>
</feature>
<feature type="compositionally biased region" description="Low complexity" evidence="1">
    <location>
        <begin position="328"/>
        <end position="341"/>
    </location>
</feature>
<feature type="compositionally biased region" description="Basic and acidic residues" evidence="1">
    <location>
        <begin position="28"/>
        <end position="50"/>
    </location>
</feature>
<feature type="compositionally biased region" description="Low complexity" evidence="1">
    <location>
        <begin position="218"/>
        <end position="235"/>
    </location>
</feature>
<organism evidence="2 3">
    <name type="scientific">Marasmius crinis-equi</name>
    <dbReference type="NCBI Taxonomy" id="585013"/>
    <lineage>
        <taxon>Eukaryota</taxon>
        <taxon>Fungi</taxon>
        <taxon>Dikarya</taxon>
        <taxon>Basidiomycota</taxon>
        <taxon>Agaricomycotina</taxon>
        <taxon>Agaricomycetes</taxon>
        <taxon>Agaricomycetidae</taxon>
        <taxon>Agaricales</taxon>
        <taxon>Marasmiineae</taxon>
        <taxon>Marasmiaceae</taxon>
        <taxon>Marasmius</taxon>
    </lineage>
</organism>
<evidence type="ECO:0000256" key="1">
    <source>
        <dbReference type="SAM" id="MobiDB-lite"/>
    </source>
</evidence>
<feature type="region of interest" description="Disordered" evidence="1">
    <location>
        <begin position="21"/>
        <end position="50"/>
    </location>
</feature>
<gene>
    <name evidence="2" type="ORF">V5O48_007362</name>
</gene>
<evidence type="ECO:0000313" key="2">
    <source>
        <dbReference type="EMBL" id="KAL0574595.1"/>
    </source>
</evidence>
<feature type="compositionally biased region" description="Polar residues" evidence="1">
    <location>
        <begin position="239"/>
        <end position="249"/>
    </location>
</feature>
<dbReference type="EMBL" id="JBAHYK010000383">
    <property type="protein sequence ID" value="KAL0574595.1"/>
    <property type="molecule type" value="Genomic_DNA"/>
</dbReference>
<feature type="compositionally biased region" description="Basic and acidic residues" evidence="1">
    <location>
        <begin position="406"/>
        <end position="416"/>
    </location>
</feature>
<feature type="region of interest" description="Disordered" evidence="1">
    <location>
        <begin position="140"/>
        <end position="278"/>
    </location>
</feature>
<evidence type="ECO:0000313" key="3">
    <source>
        <dbReference type="Proteomes" id="UP001465976"/>
    </source>
</evidence>
<reference evidence="2 3" key="1">
    <citation type="submission" date="2024-02" db="EMBL/GenBank/DDBJ databases">
        <title>A draft genome for the cacao thread blight pathogen Marasmius crinis-equi.</title>
        <authorList>
            <person name="Cohen S.P."/>
            <person name="Baruah I.K."/>
            <person name="Amoako-Attah I."/>
            <person name="Bukari Y."/>
            <person name="Meinhardt L.W."/>
            <person name="Bailey B.A."/>
        </authorList>
    </citation>
    <scope>NUCLEOTIDE SEQUENCE [LARGE SCALE GENOMIC DNA]</scope>
    <source>
        <strain evidence="2 3">GH-76</strain>
    </source>
</reference>
<feature type="region of interest" description="Disordered" evidence="1">
    <location>
        <begin position="395"/>
        <end position="416"/>
    </location>
</feature>
<feature type="compositionally biased region" description="Polar residues" evidence="1">
    <location>
        <begin position="342"/>
        <end position="360"/>
    </location>
</feature>
<feature type="compositionally biased region" description="Polar residues" evidence="1">
    <location>
        <begin position="157"/>
        <end position="173"/>
    </location>
</feature>
<proteinExistence type="predicted"/>
<sequence length="431" mass="46088">MSLPQNPGLPTTTEVLKRIKFHKNKRAHSLDGEGHNGDRARDPKKARREDVAQIKLKDCISTSCLYSGKLKARGVHDRKPLSENPRAEPSSRSEVAVKRLQPRRLKAQPPLPQKVSKAIFTLRPLASPKIFSLGHHLPPTAVAIGRKPTRGLRYDQQKSSNRLELPGGSQSIDQRGKSGVLPLATKLTGDRINPSRRIAPLPKTAMNDASSKASNTTPSGSQARARPASPRHSAPVVARSSQHASTTKPSAPVEKLSAGSMSASSGKRSGPRVSSGSTVTFTAVSTSTMRTRVMSNSPLNCVSCPQSSTTSTHHTSRPSRVLTRNTSRSKSSSSVIRGISVNTSVGSKRDSSSTFTTPTVRSRAKNPPPVTPTATTPCIGRAQSSTFTFTAAPSSNLSLEGASDPQNEKESTESVIRRLKFKKYGKEGGSS</sequence>
<feature type="region of interest" description="Disordered" evidence="1">
    <location>
        <begin position="70"/>
        <end position="102"/>
    </location>
</feature>
<comment type="caution">
    <text evidence="2">The sequence shown here is derived from an EMBL/GenBank/DDBJ whole genome shotgun (WGS) entry which is preliminary data.</text>
</comment>
<protein>
    <submittedName>
        <fullName evidence="2">Uncharacterized protein</fullName>
    </submittedName>
</protein>
<keyword evidence="3" id="KW-1185">Reference proteome</keyword>
<feature type="compositionally biased region" description="Basic and acidic residues" evidence="1">
    <location>
        <begin position="74"/>
        <end position="97"/>
    </location>
</feature>